<accession>A0A2S9IXV1</accession>
<evidence type="ECO:0000313" key="4">
    <source>
        <dbReference type="Proteomes" id="UP000239434"/>
    </source>
</evidence>
<evidence type="ECO:0000313" key="3">
    <source>
        <dbReference type="EMBL" id="PRD45328.1"/>
    </source>
</evidence>
<evidence type="ECO:0000256" key="2">
    <source>
        <dbReference type="SAM" id="MobiDB-lite"/>
    </source>
</evidence>
<dbReference type="EMBL" id="PVBR01000002">
    <property type="protein sequence ID" value="PRD45328.1"/>
    <property type="molecule type" value="Genomic_DNA"/>
</dbReference>
<gene>
    <name evidence="3" type="ORF">C5748_03795</name>
</gene>
<proteinExistence type="predicted"/>
<organism evidence="3 4">
    <name type="scientific">Phyllobacterium phragmitis</name>
    <dbReference type="NCBI Taxonomy" id="2670329"/>
    <lineage>
        <taxon>Bacteria</taxon>
        <taxon>Pseudomonadati</taxon>
        <taxon>Pseudomonadota</taxon>
        <taxon>Alphaproteobacteria</taxon>
        <taxon>Hyphomicrobiales</taxon>
        <taxon>Phyllobacteriaceae</taxon>
        <taxon>Phyllobacterium</taxon>
    </lineage>
</organism>
<dbReference type="Gene3D" id="6.10.250.3110">
    <property type="match status" value="1"/>
</dbReference>
<keyword evidence="1" id="KW-0175">Coiled coil</keyword>
<keyword evidence="4" id="KW-1185">Reference proteome</keyword>
<protein>
    <submittedName>
        <fullName evidence="3">Uncharacterized protein</fullName>
    </submittedName>
</protein>
<evidence type="ECO:0000256" key="1">
    <source>
        <dbReference type="SAM" id="Coils"/>
    </source>
</evidence>
<feature type="region of interest" description="Disordered" evidence="2">
    <location>
        <begin position="88"/>
        <end position="110"/>
    </location>
</feature>
<reference evidence="3 4" key="1">
    <citation type="submission" date="2018-02" db="EMBL/GenBank/DDBJ databases">
        <title>The draft genome of Phyllobacterium sp. 1N-3.</title>
        <authorList>
            <person name="Liu L."/>
            <person name="Li L."/>
            <person name="Zhang X."/>
            <person name="Wang T."/>
            <person name="Liang L."/>
        </authorList>
    </citation>
    <scope>NUCLEOTIDE SEQUENCE [LARGE SCALE GENOMIC DNA]</scope>
    <source>
        <strain evidence="3 4">1N-3</strain>
    </source>
</reference>
<sequence>MPPAEMPGKRIELDPAAVAEEALALNDYFKTRNLVLANGISTLRRELREMEAARAAAEEELSNARGDRDVLFADLTTAQAEINRLRAEYGADEPSQSLEEMDGSEVPYGH</sequence>
<name>A0A2S9IXV1_9HYPH</name>
<dbReference type="AlphaFoldDB" id="A0A2S9IXV1"/>
<feature type="coiled-coil region" evidence="1">
    <location>
        <begin position="40"/>
        <end position="88"/>
    </location>
</feature>
<dbReference type="Proteomes" id="UP000239434">
    <property type="component" value="Unassembled WGS sequence"/>
</dbReference>
<comment type="caution">
    <text evidence="3">The sequence shown here is derived from an EMBL/GenBank/DDBJ whole genome shotgun (WGS) entry which is preliminary data.</text>
</comment>